<gene>
    <name evidence="2" type="ORF">E2C01_066923</name>
</gene>
<name>A0A5B7HIF9_PORTR</name>
<dbReference type="OrthoDB" id="6371827at2759"/>
<protein>
    <submittedName>
        <fullName evidence="2">Uncharacterized protein</fullName>
    </submittedName>
</protein>
<dbReference type="Proteomes" id="UP000324222">
    <property type="component" value="Unassembled WGS sequence"/>
</dbReference>
<reference evidence="2 3" key="1">
    <citation type="submission" date="2019-05" db="EMBL/GenBank/DDBJ databases">
        <title>Another draft genome of Portunus trituberculatus and its Hox gene families provides insights of decapod evolution.</title>
        <authorList>
            <person name="Jeong J.-H."/>
            <person name="Song I."/>
            <person name="Kim S."/>
            <person name="Choi T."/>
            <person name="Kim D."/>
            <person name="Ryu S."/>
            <person name="Kim W."/>
        </authorList>
    </citation>
    <scope>NUCLEOTIDE SEQUENCE [LARGE SCALE GENOMIC DNA]</scope>
    <source>
        <tissue evidence="2">Muscle</tissue>
    </source>
</reference>
<evidence type="ECO:0000313" key="2">
    <source>
        <dbReference type="EMBL" id="MPC72611.1"/>
    </source>
</evidence>
<comment type="caution">
    <text evidence="2">The sequence shown here is derived from an EMBL/GenBank/DDBJ whole genome shotgun (WGS) entry which is preliminary data.</text>
</comment>
<sequence>MSAVTRFKQSVSHRKERKAHQPSPASAWATPRSVFTCTAYVCLLTPSALGVGLPLKPWNNSCFNSLTSTLNIRTALRSWLSAVAIKTFDLPTLLAASGVHPSWQPAVLRLTCAFLRKMGQLPRL</sequence>
<feature type="compositionally biased region" description="Basic residues" evidence="1">
    <location>
        <begin position="11"/>
        <end position="20"/>
    </location>
</feature>
<evidence type="ECO:0000256" key="1">
    <source>
        <dbReference type="SAM" id="MobiDB-lite"/>
    </source>
</evidence>
<keyword evidence="3" id="KW-1185">Reference proteome</keyword>
<proteinExistence type="predicted"/>
<organism evidence="2 3">
    <name type="scientific">Portunus trituberculatus</name>
    <name type="common">Swimming crab</name>
    <name type="synonym">Neptunus trituberculatus</name>
    <dbReference type="NCBI Taxonomy" id="210409"/>
    <lineage>
        <taxon>Eukaryota</taxon>
        <taxon>Metazoa</taxon>
        <taxon>Ecdysozoa</taxon>
        <taxon>Arthropoda</taxon>
        <taxon>Crustacea</taxon>
        <taxon>Multicrustacea</taxon>
        <taxon>Malacostraca</taxon>
        <taxon>Eumalacostraca</taxon>
        <taxon>Eucarida</taxon>
        <taxon>Decapoda</taxon>
        <taxon>Pleocyemata</taxon>
        <taxon>Brachyura</taxon>
        <taxon>Eubrachyura</taxon>
        <taxon>Portunoidea</taxon>
        <taxon>Portunidae</taxon>
        <taxon>Portuninae</taxon>
        <taxon>Portunus</taxon>
    </lineage>
</organism>
<dbReference type="EMBL" id="VSRR010035056">
    <property type="protein sequence ID" value="MPC72611.1"/>
    <property type="molecule type" value="Genomic_DNA"/>
</dbReference>
<feature type="region of interest" description="Disordered" evidence="1">
    <location>
        <begin position="1"/>
        <end position="28"/>
    </location>
</feature>
<evidence type="ECO:0000313" key="3">
    <source>
        <dbReference type="Proteomes" id="UP000324222"/>
    </source>
</evidence>
<accession>A0A5B7HIF9</accession>
<dbReference type="AlphaFoldDB" id="A0A5B7HIF9"/>